<proteinExistence type="predicted"/>
<gene>
    <name evidence="2" type="ORF">HZH68_007229</name>
</gene>
<organism evidence="2 3">
    <name type="scientific">Vespula germanica</name>
    <name type="common">German yellow jacket</name>
    <name type="synonym">Paravespula germanica</name>
    <dbReference type="NCBI Taxonomy" id="30212"/>
    <lineage>
        <taxon>Eukaryota</taxon>
        <taxon>Metazoa</taxon>
        <taxon>Ecdysozoa</taxon>
        <taxon>Arthropoda</taxon>
        <taxon>Hexapoda</taxon>
        <taxon>Insecta</taxon>
        <taxon>Pterygota</taxon>
        <taxon>Neoptera</taxon>
        <taxon>Endopterygota</taxon>
        <taxon>Hymenoptera</taxon>
        <taxon>Apocrita</taxon>
        <taxon>Aculeata</taxon>
        <taxon>Vespoidea</taxon>
        <taxon>Vespidae</taxon>
        <taxon>Vespinae</taxon>
        <taxon>Vespula</taxon>
    </lineage>
</organism>
<dbReference type="EMBL" id="JACSDZ010000006">
    <property type="protein sequence ID" value="KAF7401409.1"/>
    <property type="molecule type" value="Genomic_DNA"/>
</dbReference>
<reference evidence="2" key="1">
    <citation type="journal article" date="2020" name="G3 (Bethesda)">
        <title>High-Quality Assemblies for Three Invasive Social Wasps from the &lt;i&gt;Vespula&lt;/i&gt; Genus.</title>
        <authorList>
            <person name="Harrop T.W.R."/>
            <person name="Guhlin J."/>
            <person name="McLaughlin G.M."/>
            <person name="Permina E."/>
            <person name="Stockwell P."/>
            <person name="Gilligan J."/>
            <person name="Le Lec M.F."/>
            <person name="Gruber M.A.M."/>
            <person name="Quinn O."/>
            <person name="Lovegrove M."/>
            <person name="Duncan E.J."/>
            <person name="Remnant E.J."/>
            <person name="Van Eeckhoven J."/>
            <person name="Graham B."/>
            <person name="Knapp R.A."/>
            <person name="Langford K.W."/>
            <person name="Kronenberg Z."/>
            <person name="Press M.O."/>
            <person name="Eacker S.M."/>
            <person name="Wilson-Rankin E.E."/>
            <person name="Purcell J."/>
            <person name="Lester P.J."/>
            <person name="Dearden P.K."/>
        </authorList>
    </citation>
    <scope>NUCLEOTIDE SEQUENCE</scope>
    <source>
        <strain evidence="2">Linc-1</strain>
    </source>
</reference>
<dbReference type="Proteomes" id="UP000617340">
    <property type="component" value="Unassembled WGS sequence"/>
</dbReference>
<keyword evidence="3" id="KW-1185">Reference proteome</keyword>
<feature type="compositionally biased region" description="Pro residues" evidence="1">
    <location>
        <begin position="13"/>
        <end position="32"/>
    </location>
</feature>
<name>A0A834K6J2_VESGE</name>
<protein>
    <submittedName>
        <fullName evidence="2">Uncharacterized protein</fullName>
    </submittedName>
</protein>
<evidence type="ECO:0000313" key="2">
    <source>
        <dbReference type="EMBL" id="KAF7401409.1"/>
    </source>
</evidence>
<evidence type="ECO:0000313" key="3">
    <source>
        <dbReference type="Proteomes" id="UP000617340"/>
    </source>
</evidence>
<accession>A0A834K6J2</accession>
<sequence>MTQVQVPLQESPKPQPISPRHSPPFHPTPPHSTPLHPILQHSIPPAAAAILPYPTLHYATLPYPTVRYLPDLKRRLPVHLSRIFLYYQAFVLAGESSWRKPSIRTAKLVGNWGVESAR</sequence>
<comment type="caution">
    <text evidence="2">The sequence shown here is derived from an EMBL/GenBank/DDBJ whole genome shotgun (WGS) entry which is preliminary data.</text>
</comment>
<feature type="region of interest" description="Disordered" evidence="1">
    <location>
        <begin position="1"/>
        <end position="38"/>
    </location>
</feature>
<evidence type="ECO:0000256" key="1">
    <source>
        <dbReference type="SAM" id="MobiDB-lite"/>
    </source>
</evidence>
<dbReference type="AlphaFoldDB" id="A0A834K6J2"/>